<organism evidence="1 2">
    <name type="scientific">Rotaria magnacalcarata</name>
    <dbReference type="NCBI Taxonomy" id="392030"/>
    <lineage>
        <taxon>Eukaryota</taxon>
        <taxon>Metazoa</taxon>
        <taxon>Spiralia</taxon>
        <taxon>Gnathifera</taxon>
        <taxon>Rotifera</taxon>
        <taxon>Eurotatoria</taxon>
        <taxon>Bdelloidea</taxon>
        <taxon>Philodinida</taxon>
        <taxon>Philodinidae</taxon>
        <taxon>Rotaria</taxon>
    </lineage>
</organism>
<proteinExistence type="predicted"/>
<gene>
    <name evidence="1" type="ORF">SMN809_LOCUS56571</name>
</gene>
<evidence type="ECO:0000313" key="2">
    <source>
        <dbReference type="Proteomes" id="UP000676336"/>
    </source>
</evidence>
<dbReference type="Proteomes" id="UP000676336">
    <property type="component" value="Unassembled WGS sequence"/>
</dbReference>
<dbReference type="EMBL" id="CAJOBI010202807">
    <property type="protein sequence ID" value="CAF4996606.1"/>
    <property type="molecule type" value="Genomic_DNA"/>
</dbReference>
<evidence type="ECO:0000313" key="1">
    <source>
        <dbReference type="EMBL" id="CAF4996606.1"/>
    </source>
</evidence>
<accession>A0A8S3D9W1</accession>
<sequence length="48" mass="5646">MITTSDLFSNKQINEEKILPAITTRERGSFTSIFERHDELFTSHDFEL</sequence>
<feature type="non-terminal residue" evidence="1">
    <location>
        <position position="48"/>
    </location>
</feature>
<name>A0A8S3D9W1_9BILA</name>
<protein>
    <submittedName>
        <fullName evidence="1">Uncharacterized protein</fullName>
    </submittedName>
</protein>
<dbReference type="AlphaFoldDB" id="A0A8S3D9W1"/>
<feature type="non-terminal residue" evidence="1">
    <location>
        <position position="1"/>
    </location>
</feature>
<comment type="caution">
    <text evidence="1">The sequence shown here is derived from an EMBL/GenBank/DDBJ whole genome shotgun (WGS) entry which is preliminary data.</text>
</comment>
<reference evidence="1" key="1">
    <citation type="submission" date="2021-02" db="EMBL/GenBank/DDBJ databases">
        <authorList>
            <person name="Nowell W R."/>
        </authorList>
    </citation>
    <scope>NUCLEOTIDE SEQUENCE</scope>
</reference>